<gene>
    <name evidence="2" type="ORF">JQC72_06800</name>
</gene>
<dbReference type="Proteomes" id="UP001177120">
    <property type="component" value="Unassembled WGS sequence"/>
</dbReference>
<organism evidence="2 3">
    <name type="scientific">Polycladomyces zharkentensis</name>
    <dbReference type="NCBI Taxonomy" id="2807616"/>
    <lineage>
        <taxon>Bacteria</taxon>
        <taxon>Bacillati</taxon>
        <taxon>Bacillota</taxon>
        <taxon>Bacilli</taxon>
        <taxon>Bacillales</taxon>
        <taxon>Thermoactinomycetaceae</taxon>
        <taxon>Polycladomyces</taxon>
    </lineage>
</organism>
<dbReference type="SUPFAM" id="SSF47413">
    <property type="entry name" value="lambda repressor-like DNA-binding domains"/>
    <property type="match status" value="1"/>
</dbReference>
<protein>
    <submittedName>
        <fullName evidence="2">Helix-turn-helix transcriptional regulator</fullName>
    </submittedName>
</protein>
<dbReference type="EMBL" id="JAFHAP010000007">
    <property type="protein sequence ID" value="MBN2909229.1"/>
    <property type="molecule type" value="Genomic_DNA"/>
</dbReference>
<evidence type="ECO:0000259" key="1">
    <source>
        <dbReference type="PROSITE" id="PS50943"/>
    </source>
</evidence>
<sequence length="154" mass="17796">MIKTEQEYKRTKQMVETEKAAIQDQINKLKEKGFSDNEIKNLMAAGMAIHEQKKWEVELYERIKRGDFSGIEHDLGKMLIAFRIYRGMTQRDLAKKLGVSPAQVSMDERNEYHGISVSKLERVMKALGVKAYFKPVEKQGTEPVFDLENNLVTN</sequence>
<reference evidence="2" key="1">
    <citation type="journal article" date="2024" name="Int. J. Syst. Evol. Microbiol.">
        <title>Polycladomyces zharkentensis sp. nov., a novel thermophilic cellulose- and starch-degrading member of the Bacillota from a geothermal aquifer in Kazakhstan.</title>
        <authorList>
            <person name="Mashzhan A."/>
            <person name="Kistaubayeva A."/>
            <person name="Javier-Lopez R."/>
            <person name="Bissenova U."/>
            <person name="Bissenbay A."/>
            <person name="Birkeland N.K."/>
        </authorList>
    </citation>
    <scope>NUCLEOTIDE SEQUENCE</scope>
    <source>
        <strain evidence="2">ZKZ2T</strain>
    </source>
</reference>
<dbReference type="SMART" id="SM00530">
    <property type="entry name" value="HTH_XRE"/>
    <property type="match status" value="1"/>
</dbReference>
<accession>A0ABS2WI94</accession>
<keyword evidence="3" id="KW-1185">Reference proteome</keyword>
<dbReference type="CDD" id="cd00093">
    <property type="entry name" value="HTH_XRE"/>
    <property type="match status" value="1"/>
</dbReference>
<proteinExistence type="predicted"/>
<name>A0ABS2WI94_9BACL</name>
<dbReference type="Pfam" id="PF01381">
    <property type="entry name" value="HTH_3"/>
    <property type="match status" value="1"/>
</dbReference>
<evidence type="ECO:0000313" key="3">
    <source>
        <dbReference type="Proteomes" id="UP001177120"/>
    </source>
</evidence>
<dbReference type="RefSeq" id="WP_205494058.1">
    <property type="nucleotide sequence ID" value="NZ_JAFHAP010000007.1"/>
</dbReference>
<dbReference type="PROSITE" id="PS50943">
    <property type="entry name" value="HTH_CROC1"/>
    <property type="match status" value="1"/>
</dbReference>
<feature type="domain" description="HTH cro/C1-type" evidence="1">
    <location>
        <begin position="79"/>
        <end position="133"/>
    </location>
</feature>
<dbReference type="InterPro" id="IPR001387">
    <property type="entry name" value="Cro/C1-type_HTH"/>
</dbReference>
<dbReference type="Gene3D" id="1.10.260.40">
    <property type="entry name" value="lambda repressor-like DNA-binding domains"/>
    <property type="match status" value="1"/>
</dbReference>
<dbReference type="InterPro" id="IPR010982">
    <property type="entry name" value="Lambda_DNA-bd_dom_sf"/>
</dbReference>
<evidence type="ECO:0000313" key="2">
    <source>
        <dbReference type="EMBL" id="MBN2909229.1"/>
    </source>
</evidence>
<comment type="caution">
    <text evidence="2">The sequence shown here is derived from an EMBL/GenBank/DDBJ whole genome shotgun (WGS) entry which is preliminary data.</text>
</comment>